<keyword evidence="2" id="KW-0813">Transport</keyword>
<name>A0ABS8DZL0_9ACTN</name>
<dbReference type="Pfam" id="PF00005">
    <property type="entry name" value="ABC_tran"/>
    <property type="match status" value="1"/>
</dbReference>
<comment type="similarity">
    <text evidence="1">Belongs to the ABC transporter superfamily.</text>
</comment>
<dbReference type="SUPFAM" id="SSF52540">
    <property type="entry name" value="P-loop containing nucleoside triphosphate hydrolases"/>
    <property type="match status" value="1"/>
</dbReference>
<keyword evidence="9" id="KW-1185">Reference proteome</keyword>
<dbReference type="EMBL" id="JAINUL010000001">
    <property type="protein sequence ID" value="MCC0093772.1"/>
    <property type="molecule type" value="Genomic_DNA"/>
</dbReference>
<evidence type="ECO:0000259" key="7">
    <source>
        <dbReference type="PROSITE" id="PS50893"/>
    </source>
</evidence>
<keyword evidence="5" id="KW-0029">Amino-acid transport</keyword>
<feature type="compositionally biased region" description="Low complexity" evidence="6">
    <location>
        <begin position="11"/>
        <end position="25"/>
    </location>
</feature>
<dbReference type="PIRSF" id="PIRSF039137">
    <property type="entry name" value="ABC_branched_ATPase"/>
    <property type="match status" value="1"/>
</dbReference>
<keyword evidence="3" id="KW-0547">Nucleotide-binding</keyword>
<evidence type="ECO:0000256" key="5">
    <source>
        <dbReference type="ARBA" id="ARBA00022970"/>
    </source>
</evidence>
<evidence type="ECO:0000313" key="8">
    <source>
        <dbReference type="EMBL" id="MCC0093772.1"/>
    </source>
</evidence>
<organism evidence="8 9">
    <name type="scientific">Streptomyces flavotricini</name>
    <dbReference type="NCBI Taxonomy" id="66888"/>
    <lineage>
        <taxon>Bacteria</taxon>
        <taxon>Bacillati</taxon>
        <taxon>Actinomycetota</taxon>
        <taxon>Actinomycetes</taxon>
        <taxon>Kitasatosporales</taxon>
        <taxon>Streptomycetaceae</taxon>
        <taxon>Streptomyces</taxon>
    </lineage>
</organism>
<dbReference type="PROSITE" id="PS50893">
    <property type="entry name" value="ABC_TRANSPORTER_2"/>
    <property type="match status" value="1"/>
</dbReference>
<dbReference type="Gene3D" id="3.40.50.300">
    <property type="entry name" value="P-loop containing nucleotide triphosphate hydrolases"/>
    <property type="match status" value="1"/>
</dbReference>
<evidence type="ECO:0000256" key="3">
    <source>
        <dbReference type="ARBA" id="ARBA00022741"/>
    </source>
</evidence>
<feature type="domain" description="ABC transporter" evidence="7">
    <location>
        <begin position="33"/>
        <end position="263"/>
    </location>
</feature>
<evidence type="ECO:0000256" key="1">
    <source>
        <dbReference type="ARBA" id="ARBA00005417"/>
    </source>
</evidence>
<evidence type="ECO:0000256" key="4">
    <source>
        <dbReference type="ARBA" id="ARBA00022840"/>
    </source>
</evidence>
<dbReference type="InterPro" id="IPR017871">
    <property type="entry name" value="ABC_transporter-like_CS"/>
</dbReference>
<dbReference type="PROSITE" id="PS00211">
    <property type="entry name" value="ABC_TRANSPORTER_1"/>
    <property type="match status" value="1"/>
</dbReference>
<gene>
    <name evidence="8" type="ORF">K7B10_03000</name>
</gene>
<dbReference type="RefSeq" id="WP_229334399.1">
    <property type="nucleotide sequence ID" value="NZ_JAINUL010000001.1"/>
</dbReference>
<dbReference type="InterPro" id="IPR003439">
    <property type="entry name" value="ABC_transporter-like_ATP-bd"/>
</dbReference>
<sequence length="266" mass="28523">MTAATHLVHRTATTDPAPAPATAPATAPAPAILELADLHVSYGAISALRGIDMVVREGEVVALLGANGAGKTTTLRTVSGLHRPTAGEVRFCGERIDGVSSHAVVGLGIGHSPEGRRVFADMTVLENLHMGAYRFKRLRQEDLERVFTLFPRLAERRTQQAGTLSGGEQQMLAMGRALMGRPELLLLDEPSMGLAPLIVAQIFEIIKEINAQGTTVLLVEQNAAQALKIADRGYVLETGRITMHAPARELLDDPRIRTAYLGETTP</sequence>
<reference evidence="8 9" key="1">
    <citation type="submission" date="2021-08" db="EMBL/GenBank/DDBJ databases">
        <title>Genomic Architecture of Streptomyces flavotricini NGL1 and Streptomyces erythrochromogenes HMS4 With Differential Plant Beneficial attributes and laccase production capabilities.</title>
        <authorList>
            <person name="Salwan R."/>
            <person name="Kaur R."/>
            <person name="Sharma V."/>
        </authorList>
    </citation>
    <scope>NUCLEOTIDE SEQUENCE [LARGE SCALE GENOMIC DNA]</scope>
    <source>
        <strain evidence="8 9">NGL1</strain>
    </source>
</reference>
<evidence type="ECO:0000313" key="9">
    <source>
        <dbReference type="Proteomes" id="UP001520654"/>
    </source>
</evidence>
<keyword evidence="4 8" id="KW-0067">ATP-binding</keyword>
<dbReference type="SMART" id="SM00382">
    <property type="entry name" value="AAA"/>
    <property type="match status" value="1"/>
</dbReference>
<dbReference type="InterPro" id="IPR027417">
    <property type="entry name" value="P-loop_NTPase"/>
</dbReference>
<feature type="region of interest" description="Disordered" evidence="6">
    <location>
        <begin position="1"/>
        <end position="25"/>
    </location>
</feature>
<protein>
    <submittedName>
        <fullName evidence="8">ABC transporter ATP-binding protein</fullName>
    </submittedName>
</protein>
<dbReference type="Proteomes" id="UP001520654">
    <property type="component" value="Unassembled WGS sequence"/>
</dbReference>
<dbReference type="InterPro" id="IPR030660">
    <property type="entry name" value="ABC_branched_ATPase_LivF/BraG"/>
</dbReference>
<accession>A0ABS8DZL0</accession>
<dbReference type="PANTHER" id="PTHR43820:SF4">
    <property type="entry name" value="HIGH-AFFINITY BRANCHED-CHAIN AMINO ACID TRANSPORT ATP-BINDING PROTEIN LIVF"/>
    <property type="match status" value="1"/>
</dbReference>
<dbReference type="InterPro" id="IPR052156">
    <property type="entry name" value="BCAA_Transport_ATP-bd_LivF"/>
</dbReference>
<dbReference type="InterPro" id="IPR003593">
    <property type="entry name" value="AAA+_ATPase"/>
</dbReference>
<dbReference type="PANTHER" id="PTHR43820">
    <property type="entry name" value="HIGH-AFFINITY BRANCHED-CHAIN AMINO ACID TRANSPORT ATP-BINDING PROTEIN LIVF"/>
    <property type="match status" value="1"/>
</dbReference>
<evidence type="ECO:0000256" key="6">
    <source>
        <dbReference type="SAM" id="MobiDB-lite"/>
    </source>
</evidence>
<dbReference type="GO" id="GO:0005524">
    <property type="term" value="F:ATP binding"/>
    <property type="evidence" value="ECO:0007669"/>
    <property type="project" value="UniProtKB-KW"/>
</dbReference>
<dbReference type="CDD" id="cd03224">
    <property type="entry name" value="ABC_TM1139_LivF_branched"/>
    <property type="match status" value="1"/>
</dbReference>
<proteinExistence type="inferred from homology"/>
<evidence type="ECO:0000256" key="2">
    <source>
        <dbReference type="ARBA" id="ARBA00022448"/>
    </source>
</evidence>
<comment type="caution">
    <text evidence="8">The sequence shown here is derived from an EMBL/GenBank/DDBJ whole genome shotgun (WGS) entry which is preliminary data.</text>
</comment>